<dbReference type="OrthoDB" id="152960at2"/>
<dbReference type="InterPro" id="IPR007138">
    <property type="entry name" value="ABM_dom"/>
</dbReference>
<keyword evidence="1" id="KW-0472">Membrane</keyword>
<gene>
    <name evidence="3" type="ORF">EPA93_41485</name>
</gene>
<keyword evidence="1" id="KW-0812">Transmembrane</keyword>
<keyword evidence="1" id="KW-1133">Transmembrane helix</keyword>
<dbReference type="KEGG" id="kbs:EPA93_41485"/>
<dbReference type="AlphaFoldDB" id="A0A4V0Z062"/>
<evidence type="ECO:0000313" key="3">
    <source>
        <dbReference type="EMBL" id="QBD82111.1"/>
    </source>
</evidence>
<keyword evidence="4" id="KW-1185">Reference proteome</keyword>
<feature type="domain" description="ABM" evidence="2">
    <location>
        <begin position="24"/>
        <end position="85"/>
    </location>
</feature>
<protein>
    <recommendedName>
        <fullName evidence="2">ABM domain-containing protein</fullName>
    </recommendedName>
</protein>
<accession>A0A4V0Z062</accession>
<feature type="transmembrane region" description="Helical" evidence="1">
    <location>
        <begin position="12"/>
        <end position="31"/>
    </location>
</feature>
<dbReference type="SUPFAM" id="SSF54909">
    <property type="entry name" value="Dimeric alpha+beta barrel"/>
    <property type="match status" value="1"/>
</dbReference>
<evidence type="ECO:0000256" key="1">
    <source>
        <dbReference type="SAM" id="Phobius"/>
    </source>
</evidence>
<name>A0A4V0Z062_KTERU</name>
<dbReference type="InterPro" id="IPR011008">
    <property type="entry name" value="Dimeric_a/b-barrel"/>
</dbReference>
<proteinExistence type="predicted"/>
<reference evidence="3 4" key="1">
    <citation type="submission" date="2019-01" db="EMBL/GenBank/DDBJ databases">
        <title>Ktedonosporobacter rubrisoli SCAWS-G2.</title>
        <authorList>
            <person name="Huang Y."/>
            <person name="Yan B."/>
        </authorList>
    </citation>
    <scope>NUCLEOTIDE SEQUENCE [LARGE SCALE GENOMIC DNA]</scope>
    <source>
        <strain evidence="3 4">SCAWS-G2</strain>
    </source>
</reference>
<dbReference type="Pfam" id="PF03992">
    <property type="entry name" value="ABM"/>
    <property type="match status" value="1"/>
</dbReference>
<evidence type="ECO:0000259" key="2">
    <source>
        <dbReference type="Pfam" id="PF03992"/>
    </source>
</evidence>
<dbReference type="EMBL" id="CP035758">
    <property type="protein sequence ID" value="QBD82111.1"/>
    <property type="molecule type" value="Genomic_DNA"/>
</dbReference>
<evidence type="ECO:0000313" key="4">
    <source>
        <dbReference type="Proteomes" id="UP000290365"/>
    </source>
</evidence>
<dbReference type="Proteomes" id="UP000290365">
    <property type="component" value="Chromosome"/>
</dbReference>
<dbReference type="Gene3D" id="3.30.70.100">
    <property type="match status" value="1"/>
</dbReference>
<organism evidence="3 4">
    <name type="scientific">Ktedonosporobacter rubrisoli</name>
    <dbReference type="NCBI Taxonomy" id="2509675"/>
    <lineage>
        <taxon>Bacteria</taxon>
        <taxon>Bacillati</taxon>
        <taxon>Chloroflexota</taxon>
        <taxon>Ktedonobacteria</taxon>
        <taxon>Ktedonobacterales</taxon>
        <taxon>Ktedonosporobacteraceae</taxon>
        <taxon>Ktedonosporobacter</taxon>
    </lineage>
</organism>
<sequence>MLCYPHLKQAVFFIFMVKIMELLVVTLAYTHPGRDADVTARVRQVIDTIRNAPGLVTSRNYRNRGKETYYFLLTTWEDEESWHRAQERYNPKNLLLTSVAEALTAVPEQWLMRYIWGYSRPAATPSIAAAHLTNVLPEQVEFAQRGWIEGLRRQAAQPMLAFAFLARGLTETTITTSDPAAPNAPSTLHTSYHDSPLLLNLFNWSSEAERTHFYADPNYQAVSKFVESIGAVSILPLEPIS</sequence>